<comment type="caution">
    <text evidence="4">The sequence shown here is derived from an EMBL/GenBank/DDBJ whole genome shotgun (WGS) entry which is preliminary data.</text>
</comment>
<dbReference type="InterPro" id="IPR045800">
    <property type="entry name" value="HMBD"/>
</dbReference>
<feature type="signal peptide" evidence="2">
    <location>
        <begin position="1"/>
        <end position="21"/>
    </location>
</feature>
<name>A0AA37SPF2_9BACT</name>
<proteinExistence type="predicted"/>
<dbReference type="RefSeq" id="WP_235290759.1">
    <property type="nucleotide sequence ID" value="NZ_BSOH01000007.1"/>
</dbReference>
<feature type="chain" id="PRO_5041274817" description="Heavy metal binding domain-containing protein" evidence="2">
    <location>
        <begin position="22"/>
        <end position="98"/>
    </location>
</feature>
<keyword evidence="2" id="KW-0732">Signal</keyword>
<dbReference type="GO" id="GO:0046872">
    <property type="term" value="F:metal ion binding"/>
    <property type="evidence" value="ECO:0007669"/>
    <property type="project" value="InterPro"/>
</dbReference>
<feature type="region of interest" description="Disordered" evidence="1">
    <location>
        <begin position="77"/>
        <end position="98"/>
    </location>
</feature>
<evidence type="ECO:0000256" key="1">
    <source>
        <dbReference type="SAM" id="MobiDB-lite"/>
    </source>
</evidence>
<dbReference type="PROSITE" id="PS51257">
    <property type="entry name" value="PROKAR_LIPOPROTEIN"/>
    <property type="match status" value="1"/>
</dbReference>
<organism evidence="4 5">
    <name type="scientific">Portibacter lacus</name>
    <dbReference type="NCBI Taxonomy" id="1099794"/>
    <lineage>
        <taxon>Bacteria</taxon>
        <taxon>Pseudomonadati</taxon>
        <taxon>Bacteroidota</taxon>
        <taxon>Saprospiria</taxon>
        <taxon>Saprospirales</taxon>
        <taxon>Haliscomenobacteraceae</taxon>
        <taxon>Portibacter</taxon>
    </lineage>
</organism>
<evidence type="ECO:0000313" key="5">
    <source>
        <dbReference type="Proteomes" id="UP001156666"/>
    </source>
</evidence>
<dbReference type="Pfam" id="PF19335">
    <property type="entry name" value="HMBD"/>
    <property type="match status" value="1"/>
</dbReference>
<sequence length="98" mass="10669">MKSLKIIPLFVVAIFFSLAISSCGGKHTHQEKKDGVEINKEGPEYTSAYVCPMHCEGSGSDGPGKCPVCGMDYVENKDKGHDHDGHDHDGHDHDGHNH</sequence>
<keyword evidence="5" id="KW-1185">Reference proteome</keyword>
<evidence type="ECO:0000259" key="3">
    <source>
        <dbReference type="Pfam" id="PF19335"/>
    </source>
</evidence>
<feature type="domain" description="Heavy metal binding" evidence="3">
    <location>
        <begin position="49"/>
        <end position="72"/>
    </location>
</feature>
<reference evidence="4" key="1">
    <citation type="journal article" date="2014" name="Int. J. Syst. Evol. Microbiol.">
        <title>Complete genome sequence of Corynebacterium casei LMG S-19264T (=DSM 44701T), isolated from a smear-ripened cheese.</title>
        <authorList>
            <consortium name="US DOE Joint Genome Institute (JGI-PGF)"/>
            <person name="Walter F."/>
            <person name="Albersmeier A."/>
            <person name="Kalinowski J."/>
            <person name="Ruckert C."/>
        </authorList>
    </citation>
    <scope>NUCLEOTIDE SEQUENCE</scope>
    <source>
        <strain evidence="4">NBRC 108769</strain>
    </source>
</reference>
<reference evidence="4" key="2">
    <citation type="submission" date="2023-01" db="EMBL/GenBank/DDBJ databases">
        <title>Draft genome sequence of Portibacter lacus strain NBRC 108769.</title>
        <authorList>
            <person name="Sun Q."/>
            <person name="Mori K."/>
        </authorList>
    </citation>
    <scope>NUCLEOTIDE SEQUENCE</scope>
    <source>
        <strain evidence="4">NBRC 108769</strain>
    </source>
</reference>
<dbReference type="AlphaFoldDB" id="A0AA37SPF2"/>
<evidence type="ECO:0000313" key="4">
    <source>
        <dbReference type="EMBL" id="GLR17062.1"/>
    </source>
</evidence>
<dbReference type="Proteomes" id="UP001156666">
    <property type="component" value="Unassembled WGS sequence"/>
</dbReference>
<accession>A0AA37SPF2</accession>
<evidence type="ECO:0000256" key="2">
    <source>
        <dbReference type="SAM" id="SignalP"/>
    </source>
</evidence>
<dbReference type="EMBL" id="BSOH01000007">
    <property type="protein sequence ID" value="GLR17062.1"/>
    <property type="molecule type" value="Genomic_DNA"/>
</dbReference>
<gene>
    <name evidence="4" type="ORF">GCM10007940_16770</name>
</gene>
<protein>
    <recommendedName>
        <fullName evidence="3">Heavy metal binding domain-containing protein</fullName>
    </recommendedName>
</protein>